<evidence type="ECO:0000256" key="8">
    <source>
        <dbReference type="ARBA" id="ARBA00022833"/>
    </source>
</evidence>
<gene>
    <name evidence="15" type="ORF">PHATRDRAFT_45011</name>
</gene>
<evidence type="ECO:0000256" key="6">
    <source>
        <dbReference type="ARBA" id="ARBA00022771"/>
    </source>
</evidence>
<feature type="region of interest" description="Disordered" evidence="12">
    <location>
        <begin position="194"/>
        <end position="232"/>
    </location>
</feature>
<comment type="subcellular location">
    <subcellularLocation>
        <location evidence="1">Membrane</location>
        <topology evidence="1">Single-pass membrane protein</topology>
    </subcellularLocation>
</comment>
<dbReference type="SUPFAM" id="SSF57850">
    <property type="entry name" value="RING/U-box"/>
    <property type="match status" value="1"/>
</dbReference>
<evidence type="ECO:0000259" key="14">
    <source>
        <dbReference type="PROSITE" id="PS50089"/>
    </source>
</evidence>
<dbReference type="KEGG" id="pti:PHATRDRAFT_45011"/>
<evidence type="ECO:0000256" key="11">
    <source>
        <dbReference type="PROSITE-ProRule" id="PRU00175"/>
    </source>
</evidence>
<dbReference type="PANTHER" id="PTHR45768:SF18">
    <property type="entry name" value="RING-H2 FINGER PROTEIN ATL47-RELATED"/>
    <property type="match status" value="1"/>
</dbReference>
<dbReference type="InterPro" id="IPR001841">
    <property type="entry name" value="Znf_RING"/>
</dbReference>
<keyword evidence="6 11" id="KW-0863">Zinc-finger</keyword>
<keyword evidence="5" id="KW-0479">Metal-binding</keyword>
<dbReference type="STRING" id="556484.B7FVA1"/>
<dbReference type="GO" id="GO:0008270">
    <property type="term" value="F:zinc ion binding"/>
    <property type="evidence" value="ECO:0007669"/>
    <property type="project" value="UniProtKB-KW"/>
</dbReference>
<dbReference type="PANTHER" id="PTHR45768">
    <property type="entry name" value="E3 UBIQUITIN-PROTEIN LIGASE RNF13-LIKE"/>
    <property type="match status" value="1"/>
</dbReference>
<keyword evidence="10 13" id="KW-0472">Membrane</keyword>
<dbReference type="InParanoid" id="B7FVA1"/>
<evidence type="ECO:0000256" key="2">
    <source>
        <dbReference type="ARBA" id="ARBA00004906"/>
    </source>
</evidence>
<evidence type="ECO:0000256" key="3">
    <source>
        <dbReference type="ARBA" id="ARBA00022679"/>
    </source>
</evidence>
<dbReference type="GO" id="GO:0016740">
    <property type="term" value="F:transferase activity"/>
    <property type="evidence" value="ECO:0007669"/>
    <property type="project" value="UniProtKB-KW"/>
</dbReference>
<protein>
    <recommendedName>
        <fullName evidence="14">RING-type domain-containing protein</fullName>
    </recommendedName>
</protein>
<evidence type="ECO:0000256" key="5">
    <source>
        <dbReference type="ARBA" id="ARBA00022723"/>
    </source>
</evidence>
<evidence type="ECO:0000313" key="15">
    <source>
        <dbReference type="EMBL" id="EEC49588.1"/>
    </source>
</evidence>
<keyword evidence="9 13" id="KW-1133">Transmembrane helix</keyword>
<evidence type="ECO:0000313" key="16">
    <source>
        <dbReference type="Proteomes" id="UP000000759"/>
    </source>
</evidence>
<keyword evidence="3" id="KW-0808">Transferase</keyword>
<dbReference type="Pfam" id="PF13639">
    <property type="entry name" value="zf-RING_2"/>
    <property type="match status" value="1"/>
</dbReference>
<feature type="domain" description="RING-type" evidence="14">
    <location>
        <begin position="290"/>
        <end position="332"/>
    </location>
</feature>
<keyword evidence="7" id="KW-0833">Ubl conjugation pathway</keyword>
<evidence type="ECO:0000256" key="4">
    <source>
        <dbReference type="ARBA" id="ARBA00022692"/>
    </source>
</evidence>
<keyword evidence="8" id="KW-0862">Zinc</keyword>
<reference evidence="16" key="2">
    <citation type="submission" date="2008-08" db="EMBL/GenBank/DDBJ databases">
        <authorList>
            <consortium name="Diatom Consortium"/>
            <person name="Grigoriev I."/>
            <person name="Grimwood J."/>
            <person name="Kuo A."/>
            <person name="Otillar R.P."/>
            <person name="Salamov A."/>
            <person name="Detter J.C."/>
            <person name="Lindquist E."/>
            <person name="Shapiro H."/>
            <person name="Lucas S."/>
            <person name="Glavina del Rio T."/>
            <person name="Pitluck S."/>
            <person name="Rokhsar D."/>
            <person name="Bowler C."/>
        </authorList>
    </citation>
    <scope>GENOME REANNOTATION</scope>
    <source>
        <strain evidence="16">CCAP 1055/1</strain>
    </source>
</reference>
<dbReference type="GO" id="GO:0016020">
    <property type="term" value="C:membrane"/>
    <property type="evidence" value="ECO:0007669"/>
    <property type="project" value="UniProtKB-SubCell"/>
</dbReference>
<evidence type="ECO:0000256" key="12">
    <source>
        <dbReference type="SAM" id="MobiDB-lite"/>
    </source>
</evidence>
<dbReference type="OrthoDB" id="49515at2759"/>
<name>B7FVA1_PHATC</name>
<dbReference type="GeneID" id="7199525"/>
<dbReference type="PaxDb" id="2850-Phatr45011"/>
<comment type="pathway">
    <text evidence="2">Protein modification; protein ubiquitination.</text>
</comment>
<evidence type="ECO:0000256" key="1">
    <source>
        <dbReference type="ARBA" id="ARBA00004167"/>
    </source>
</evidence>
<keyword evidence="4 13" id="KW-0812">Transmembrane</keyword>
<dbReference type="Proteomes" id="UP000000759">
    <property type="component" value="Chromosome 5"/>
</dbReference>
<dbReference type="SMART" id="SM00184">
    <property type="entry name" value="RING"/>
    <property type="match status" value="1"/>
</dbReference>
<evidence type="ECO:0000256" key="10">
    <source>
        <dbReference type="ARBA" id="ARBA00023136"/>
    </source>
</evidence>
<dbReference type="AlphaFoldDB" id="B7FVA1"/>
<dbReference type="PROSITE" id="PS50089">
    <property type="entry name" value="ZF_RING_2"/>
    <property type="match status" value="1"/>
</dbReference>
<keyword evidence="16" id="KW-1185">Reference proteome</keyword>
<dbReference type="RefSeq" id="XP_002178890.1">
    <property type="nucleotide sequence ID" value="XM_002178854.1"/>
</dbReference>
<evidence type="ECO:0000256" key="7">
    <source>
        <dbReference type="ARBA" id="ARBA00022786"/>
    </source>
</evidence>
<reference evidence="15 16" key="1">
    <citation type="journal article" date="2008" name="Nature">
        <title>The Phaeodactylum genome reveals the evolutionary history of diatom genomes.</title>
        <authorList>
            <person name="Bowler C."/>
            <person name="Allen A.E."/>
            <person name="Badger J.H."/>
            <person name="Grimwood J."/>
            <person name="Jabbari K."/>
            <person name="Kuo A."/>
            <person name="Maheswari U."/>
            <person name="Martens C."/>
            <person name="Maumus F."/>
            <person name="Otillar R.P."/>
            <person name="Rayko E."/>
            <person name="Salamov A."/>
            <person name="Vandepoele K."/>
            <person name="Beszteri B."/>
            <person name="Gruber A."/>
            <person name="Heijde M."/>
            <person name="Katinka M."/>
            <person name="Mock T."/>
            <person name="Valentin K."/>
            <person name="Verret F."/>
            <person name="Berges J.A."/>
            <person name="Brownlee C."/>
            <person name="Cadoret J.P."/>
            <person name="Chiovitti A."/>
            <person name="Choi C.J."/>
            <person name="Coesel S."/>
            <person name="De Martino A."/>
            <person name="Detter J.C."/>
            <person name="Durkin C."/>
            <person name="Falciatore A."/>
            <person name="Fournet J."/>
            <person name="Haruta M."/>
            <person name="Huysman M.J."/>
            <person name="Jenkins B.D."/>
            <person name="Jiroutova K."/>
            <person name="Jorgensen R.E."/>
            <person name="Joubert Y."/>
            <person name="Kaplan A."/>
            <person name="Kroger N."/>
            <person name="Kroth P.G."/>
            <person name="La Roche J."/>
            <person name="Lindquist E."/>
            <person name="Lommer M."/>
            <person name="Martin-Jezequel V."/>
            <person name="Lopez P.J."/>
            <person name="Lucas S."/>
            <person name="Mangogna M."/>
            <person name="McGinnis K."/>
            <person name="Medlin L.K."/>
            <person name="Montsant A."/>
            <person name="Oudot-Le Secq M.P."/>
            <person name="Napoli C."/>
            <person name="Obornik M."/>
            <person name="Parker M.S."/>
            <person name="Petit J.L."/>
            <person name="Porcel B.M."/>
            <person name="Poulsen N."/>
            <person name="Robison M."/>
            <person name="Rychlewski L."/>
            <person name="Rynearson T.A."/>
            <person name="Schmutz J."/>
            <person name="Shapiro H."/>
            <person name="Siaut M."/>
            <person name="Stanley M."/>
            <person name="Sussman M.R."/>
            <person name="Taylor A.R."/>
            <person name="Vardi A."/>
            <person name="von Dassow P."/>
            <person name="Vyverman W."/>
            <person name="Willis A."/>
            <person name="Wyrwicz L.S."/>
            <person name="Rokhsar D.S."/>
            <person name="Weissenbach J."/>
            <person name="Armbrust E.V."/>
            <person name="Green B.R."/>
            <person name="Van de Peer Y."/>
            <person name="Grigoriev I.V."/>
        </authorList>
    </citation>
    <scope>NUCLEOTIDE SEQUENCE [LARGE SCALE GENOMIC DNA]</scope>
    <source>
        <strain evidence="15 16">CCAP 1055/1</strain>
    </source>
</reference>
<evidence type="ECO:0000256" key="13">
    <source>
        <dbReference type="SAM" id="Phobius"/>
    </source>
</evidence>
<feature type="compositionally biased region" description="Polar residues" evidence="12">
    <location>
        <begin position="200"/>
        <end position="231"/>
    </location>
</feature>
<sequence length="376" mass="41793">MSTAQFIASRLLREALQAAIANDADEDSEATFFPTSAPTTEDDFQRRNWMMYNIAMVKKPLLTGVGVLIGLVMIAYGFMHLLERLNVCERVDMQRAERKKSDGLWDIQESERRKILLFLFRKQAKTVFRFKREEGGKAVVDETTTQPLSQQSTMPEDANRDICVSLNQESTGTTINGRQASCCISGSVIQKSAIPPDTTDCGQVSTADESENVTTSEKNVSHPLNGSSTKASPDAVLYDQEQKETVASILVAPNEELDSSTNAADDENDNNLSYEEVISEPSTDSLEYVCSICLSDYEDGCKVMTGTACQHVFHMECAMEWLQKHSHCPYCREPMMSRDEFRLAAMQVLGLVRCRELGILADPSTDTERGESDSPV</sequence>
<proteinExistence type="predicted"/>
<dbReference type="Gene3D" id="3.30.40.10">
    <property type="entry name" value="Zinc/RING finger domain, C3HC4 (zinc finger)"/>
    <property type="match status" value="1"/>
</dbReference>
<organism evidence="15 16">
    <name type="scientific">Phaeodactylum tricornutum (strain CCAP 1055/1)</name>
    <dbReference type="NCBI Taxonomy" id="556484"/>
    <lineage>
        <taxon>Eukaryota</taxon>
        <taxon>Sar</taxon>
        <taxon>Stramenopiles</taxon>
        <taxon>Ochrophyta</taxon>
        <taxon>Bacillariophyta</taxon>
        <taxon>Bacillariophyceae</taxon>
        <taxon>Bacillariophycidae</taxon>
        <taxon>Naviculales</taxon>
        <taxon>Phaeodactylaceae</taxon>
        <taxon>Phaeodactylum</taxon>
    </lineage>
</organism>
<accession>B7FVA1</accession>
<evidence type="ECO:0000256" key="9">
    <source>
        <dbReference type="ARBA" id="ARBA00022989"/>
    </source>
</evidence>
<dbReference type="HOGENOM" id="CLU_736649_0_0_1"/>
<feature type="transmembrane region" description="Helical" evidence="13">
    <location>
        <begin position="61"/>
        <end position="82"/>
    </location>
</feature>
<dbReference type="EMBL" id="CM000608">
    <property type="protein sequence ID" value="EEC49588.1"/>
    <property type="molecule type" value="Genomic_DNA"/>
</dbReference>
<dbReference type="InterPro" id="IPR013083">
    <property type="entry name" value="Znf_RING/FYVE/PHD"/>
</dbReference>